<organism evidence="1 2">
    <name type="scientific">Nocardia fluminea</name>
    <dbReference type="NCBI Taxonomy" id="134984"/>
    <lineage>
        <taxon>Bacteria</taxon>
        <taxon>Bacillati</taxon>
        <taxon>Actinomycetota</taxon>
        <taxon>Actinomycetes</taxon>
        <taxon>Mycobacteriales</taxon>
        <taxon>Nocardiaceae</taxon>
        <taxon>Nocardia</taxon>
    </lineage>
</organism>
<dbReference type="EMBL" id="PJMW01000002">
    <property type="protein sequence ID" value="PKV81063.1"/>
    <property type="molecule type" value="Genomic_DNA"/>
</dbReference>
<dbReference type="AlphaFoldDB" id="A0A2N3VHH6"/>
<name>A0A2N3VHH6_9NOCA</name>
<evidence type="ECO:0000313" key="2">
    <source>
        <dbReference type="Proteomes" id="UP000233766"/>
    </source>
</evidence>
<accession>A0A2N3VHH6</accession>
<evidence type="ECO:0000313" key="1">
    <source>
        <dbReference type="EMBL" id="PKV81063.1"/>
    </source>
</evidence>
<reference evidence="1 2" key="1">
    <citation type="submission" date="2017-12" db="EMBL/GenBank/DDBJ databases">
        <title>Sequencing the genomes of 1000 Actinobacteria strains.</title>
        <authorList>
            <person name="Klenk H.-P."/>
        </authorList>
    </citation>
    <scope>NUCLEOTIDE SEQUENCE [LARGE SCALE GENOMIC DNA]</scope>
    <source>
        <strain evidence="1 2">DSM 44489</strain>
    </source>
</reference>
<evidence type="ECO:0008006" key="3">
    <source>
        <dbReference type="Google" id="ProtNLM"/>
    </source>
</evidence>
<gene>
    <name evidence="1" type="ORF">ATK86_5510</name>
</gene>
<sequence>MTTAILAATAAIIGVAVGRLWDSRAESARWHRDQRIASYQRLAEAFRTSYDDAQRVAFADPNSAEFAEMVRTINVQSNHFWHDALSAVWFHGSPGAVATATNLDRSLITLHENAGREMFSDEDWGRDRVPARRAFEQFIESVRAELGQPPVTHHFYEDTATPQPSLG</sequence>
<dbReference type="Proteomes" id="UP000233766">
    <property type="component" value="Unassembled WGS sequence"/>
</dbReference>
<proteinExistence type="predicted"/>
<comment type="caution">
    <text evidence="1">The sequence shown here is derived from an EMBL/GenBank/DDBJ whole genome shotgun (WGS) entry which is preliminary data.</text>
</comment>
<protein>
    <recommendedName>
        <fullName evidence="3">DUF4760 domain-containing protein</fullName>
    </recommendedName>
</protein>
<keyword evidence="2" id="KW-1185">Reference proteome</keyword>